<keyword evidence="4" id="KW-0067">ATP-binding</keyword>
<evidence type="ECO:0000256" key="1">
    <source>
        <dbReference type="ARBA" id="ARBA00008276"/>
    </source>
</evidence>
<dbReference type="GO" id="GO:0008841">
    <property type="term" value="F:dihydrofolate synthase activity"/>
    <property type="evidence" value="ECO:0007669"/>
    <property type="project" value="TreeGrafter"/>
</dbReference>
<dbReference type="KEGG" id="mis:MICPUN_72713"/>
<dbReference type="Gene3D" id="3.40.1190.10">
    <property type="entry name" value="Mur-like, catalytic domain"/>
    <property type="match status" value="1"/>
</dbReference>
<dbReference type="EMBL" id="CP001327">
    <property type="protein sequence ID" value="ACO64487.1"/>
    <property type="molecule type" value="Genomic_DNA"/>
</dbReference>
<name>C1E8B9_MICCC</name>
<keyword evidence="3" id="KW-0547">Nucleotide-binding</keyword>
<organism evidence="6 7">
    <name type="scientific">Micromonas commoda (strain RCC299 / NOUM17 / CCMP2709)</name>
    <name type="common">Picoplanktonic green alga</name>
    <dbReference type="NCBI Taxonomy" id="296587"/>
    <lineage>
        <taxon>Eukaryota</taxon>
        <taxon>Viridiplantae</taxon>
        <taxon>Chlorophyta</taxon>
        <taxon>Mamiellophyceae</taxon>
        <taxon>Mamiellales</taxon>
        <taxon>Mamiellaceae</taxon>
        <taxon>Micromonas</taxon>
    </lineage>
</organism>
<dbReference type="PANTHER" id="PTHR11136">
    <property type="entry name" value="FOLYLPOLYGLUTAMATE SYNTHASE-RELATED"/>
    <property type="match status" value="1"/>
</dbReference>
<sequence length="236" mass="25749">KNYEKTGLPDFRRLGTLSRTNEQYEDAAYDLRRVYDLLRALGEPHLWEKTEHTGARWGPGFQTIHVAGTKGKGSTVGFLAGILRASGYNTATYKSPHVHSVAERITCGPIPPDAAYDERGAHLDPTTRLATHGKIDAETARIILDAQDKEKGKLTYFEILTVLAMVKFRQLGAEMAVVECGVGGEHDATNIFTQESIAAVVITAIGKDHVDALGGTLGHIVRAKCGIVQMHRPTFV</sequence>
<dbReference type="STRING" id="296587.C1E8B9"/>
<feature type="non-terminal residue" evidence="6">
    <location>
        <position position="1"/>
    </location>
</feature>
<dbReference type="PROSITE" id="PS01011">
    <property type="entry name" value="FOLYLPOLYGLU_SYNT_1"/>
    <property type="match status" value="1"/>
</dbReference>
<dbReference type="Pfam" id="PF08245">
    <property type="entry name" value="Mur_ligase_M"/>
    <property type="match status" value="1"/>
</dbReference>
<dbReference type="OrthoDB" id="496714at2759"/>
<dbReference type="eggNOG" id="KOG2525">
    <property type="taxonomic scope" value="Eukaryota"/>
</dbReference>
<feature type="domain" description="Mur ligase central" evidence="5">
    <location>
        <begin position="145"/>
        <end position="232"/>
    </location>
</feature>
<keyword evidence="2" id="KW-0436">Ligase</keyword>
<dbReference type="InterPro" id="IPR018109">
    <property type="entry name" value="Folylpolyglutamate_synth_CS"/>
</dbReference>
<reference evidence="6 7" key="1">
    <citation type="journal article" date="2009" name="Science">
        <title>Green evolution and dynamic adaptations revealed by genomes of the marine picoeukaryotes Micromonas.</title>
        <authorList>
            <person name="Worden A.Z."/>
            <person name="Lee J.H."/>
            <person name="Mock T."/>
            <person name="Rouze P."/>
            <person name="Simmons M.P."/>
            <person name="Aerts A.L."/>
            <person name="Allen A.E."/>
            <person name="Cuvelier M.L."/>
            <person name="Derelle E."/>
            <person name="Everett M.V."/>
            <person name="Foulon E."/>
            <person name="Grimwood J."/>
            <person name="Gundlach H."/>
            <person name="Henrissat B."/>
            <person name="Napoli C."/>
            <person name="McDonald S.M."/>
            <person name="Parker M.S."/>
            <person name="Rombauts S."/>
            <person name="Salamov A."/>
            <person name="Von Dassow P."/>
            <person name="Badger J.H."/>
            <person name="Coutinho P.M."/>
            <person name="Demir E."/>
            <person name="Dubchak I."/>
            <person name="Gentemann C."/>
            <person name="Eikrem W."/>
            <person name="Gready J.E."/>
            <person name="John U."/>
            <person name="Lanier W."/>
            <person name="Lindquist E.A."/>
            <person name="Lucas S."/>
            <person name="Mayer K.F."/>
            <person name="Moreau H."/>
            <person name="Not F."/>
            <person name="Otillar R."/>
            <person name="Panaud O."/>
            <person name="Pangilinan J."/>
            <person name="Paulsen I."/>
            <person name="Piegu B."/>
            <person name="Poliakov A."/>
            <person name="Robbens S."/>
            <person name="Schmutz J."/>
            <person name="Toulza E."/>
            <person name="Wyss T."/>
            <person name="Zelensky A."/>
            <person name="Zhou K."/>
            <person name="Armbrust E.V."/>
            <person name="Bhattacharya D."/>
            <person name="Goodenough U.W."/>
            <person name="Van de Peer Y."/>
            <person name="Grigoriev I.V."/>
        </authorList>
    </citation>
    <scope>NUCLEOTIDE SEQUENCE [LARGE SCALE GENOMIC DNA]</scope>
    <source>
        <strain evidence="7">RCC299 / NOUM17</strain>
    </source>
</reference>
<dbReference type="RefSeq" id="XP_002503229.1">
    <property type="nucleotide sequence ID" value="XM_002503183.1"/>
</dbReference>
<dbReference type="GO" id="GO:0005737">
    <property type="term" value="C:cytoplasm"/>
    <property type="evidence" value="ECO:0007669"/>
    <property type="project" value="TreeGrafter"/>
</dbReference>
<evidence type="ECO:0000313" key="7">
    <source>
        <dbReference type="Proteomes" id="UP000002009"/>
    </source>
</evidence>
<dbReference type="InterPro" id="IPR001645">
    <property type="entry name" value="Folylpolyglutamate_synth"/>
</dbReference>
<dbReference type="InterPro" id="IPR013221">
    <property type="entry name" value="Mur_ligase_cen"/>
</dbReference>
<evidence type="ECO:0000256" key="2">
    <source>
        <dbReference type="ARBA" id="ARBA00022598"/>
    </source>
</evidence>
<protein>
    <recommendedName>
        <fullName evidence="5">Mur ligase central domain-containing protein</fullName>
    </recommendedName>
</protein>
<dbReference type="GeneID" id="8244154"/>
<gene>
    <name evidence="6" type="ORF">MICPUN_72713</name>
</gene>
<dbReference type="InterPro" id="IPR036565">
    <property type="entry name" value="Mur-like_cat_sf"/>
</dbReference>
<evidence type="ECO:0000256" key="4">
    <source>
        <dbReference type="ARBA" id="ARBA00022840"/>
    </source>
</evidence>
<evidence type="ECO:0000313" key="6">
    <source>
        <dbReference type="EMBL" id="ACO64487.1"/>
    </source>
</evidence>
<dbReference type="OMA" id="YKSPHVH"/>
<evidence type="ECO:0000259" key="5">
    <source>
        <dbReference type="Pfam" id="PF08245"/>
    </source>
</evidence>
<proteinExistence type="inferred from homology"/>
<dbReference type="PANTHER" id="PTHR11136:SF0">
    <property type="entry name" value="DIHYDROFOLATE SYNTHETASE-RELATED"/>
    <property type="match status" value="1"/>
</dbReference>
<dbReference type="AlphaFoldDB" id="C1E8B9"/>
<dbReference type="GO" id="GO:0004326">
    <property type="term" value="F:tetrahydrofolylpolyglutamate synthase activity"/>
    <property type="evidence" value="ECO:0007669"/>
    <property type="project" value="InterPro"/>
</dbReference>
<keyword evidence="7" id="KW-1185">Reference proteome</keyword>
<dbReference type="SUPFAM" id="SSF53623">
    <property type="entry name" value="MurD-like peptide ligases, catalytic domain"/>
    <property type="match status" value="1"/>
</dbReference>
<accession>C1E8B9</accession>
<evidence type="ECO:0000256" key="3">
    <source>
        <dbReference type="ARBA" id="ARBA00022741"/>
    </source>
</evidence>
<dbReference type="GO" id="GO:0005524">
    <property type="term" value="F:ATP binding"/>
    <property type="evidence" value="ECO:0007669"/>
    <property type="project" value="UniProtKB-KW"/>
</dbReference>
<comment type="similarity">
    <text evidence="1">Belongs to the folylpolyglutamate synthase family.</text>
</comment>
<dbReference type="InParanoid" id="C1E8B9"/>
<dbReference type="Proteomes" id="UP000002009">
    <property type="component" value="Chromosome 6"/>
</dbReference>
<feature type="non-terminal residue" evidence="6">
    <location>
        <position position="236"/>
    </location>
</feature>